<feature type="transmembrane region" description="Helical" evidence="1">
    <location>
        <begin position="57"/>
        <end position="77"/>
    </location>
</feature>
<evidence type="ECO:0000313" key="3">
    <source>
        <dbReference type="Proteomes" id="UP001596523"/>
    </source>
</evidence>
<feature type="transmembrane region" description="Helical" evidence="1">
    <location>
        <begin position="84"/>
        <end position="104"/>
    </location>
</feature>
<accession>A0ABW2JKS0</accession>
<gene>
    <name evidence="2" type="ORF">ACFQVC_17865</name>
</gene>
<keyword evidence="3" id="KW-1185">Reference proteome</keyword>
<sequence>MTAHTPGTTAPLPRRLKPAAAAPAPVRRAAALWIGAVCAGIFETALAVTAPDAPVDGLAGALALRAVVYGTAIAVALQLRRGRNWARLTLTVLLGVFGTVSLVIEPVRSLAQGASTADWLRDAGARELLMASSRLLHLAAVLAALVLMYRPAANAHFRALHALRAA</sequence>
<reference evidence="3" key="1">
    <citation type="journal article" date="2019" name="Int. J. Syst. Evol. Microbiol.">
        <title>The Global Catalogue of Microorganisms (GCM) 10K type strain sequencing project: providing services to taxonomists for standard genome sequencing and annotation.</title>
        <authorList>
            <consortium name="The Broad Institute Genomics Platform"/>
            <consortium name="The Broad Institute Genome Sequencing Center for Infectious Disease"/>
            <person name="Wu L."/>
            <person name="Ma J."/>
        </authorList>
    </citation>
    <scope>NUCLEOTIDE SEQUENCE [LARGE SCALE GENOMIC DNA]</scope>
    <source>
        <strain evidence="3">SYNS20</strain>
    </source>
</reference>
<feature type="transmembrane region" description="Helical" evidence="1">
    <location>
        <begin position="30"/>
        <end position="51"/>
    </location>
</feature>
<organism evidence="2 3">
    <name type="scientific">Streptomyces monticola</name>
    <dbReference type="NCBI Taxonomy" id="2666263"/>
    <lineage>
        <taxon>Bacteria</taxon>
        <taxon>Bacillati</taxon>
        <taxon>Actinomycetota</taxon>
        <taxon>Actinomycetes</taxon>
        <taxon>Kitasatosporales</taxon>
        <taxon>Streptomycetaceae</taxon>
        <taxon>Streptomyces</taxon>
    </lineage>
</organism>
<evidence type="ECO:0000313" key="2">
    <source>
        <dbReference type="EMBL" id="MFC7306078.1"/>
    </source>
</evidence>
<feature type="transmembrane region" description="Helical" evidence="1">
    <location>
        <begin position="128"/>
        <end position="149"/>
    </location>
</feature>
<proteinExistence type="predicted"/>
<comment type="caution">
    <text evidence="2">The sequence shown here is derived from an EMBL/GenBank/DDBJ whole genome shotgun (WGS) entry which is preliminary data.</text>
</comment>
<evidence type="ECO:0008006" key="4">
    <source>
        <dbReference type="Google" id="ProtNLM"/>
    </source>
</evidence>
<dbReference type="Proteomes" id="UP001596523">
    <property type="component" value="Unassembled WGS sequence"/>
</dbReference>
<protein>
    <recommendedName>
        <fullName evidence="4">DUF4149 domain-containing protein</fullName>
    </recommendedName>
</protein>
<keyword evidence="1" id="KW-1133">Transmembrane helix</keyword>
<keyword evidence="1" id="KW-0812">Transmembrane</keyword>
<name>A0ABW2JKS0_9ACTN</name>
<evidence type="ECO:0000256" key="1">
    <source>
        <dbReference type="SAM" id="Phobius"/>
    </source>
</evidence>
<keyword evidence="1" id="KW-0472">Membrane</keyword>
<dbReference type="RefSeq" id="WP_381831422.1">
    <property type="nucleotide sequence ID" value="NZ_JBHTCF010000006.1"/>
</dbReference>
<dbReference type="EMBL" id="JBHTCF010000006">
    <property type="protein sequence ID" value="MFC7306078.1"/>
    <property type="molecule type" value="Genomic_DNA"/>
</dbReference>